<organism evidence="13 14">
    <name type="scientific">Conger conger</name>
    <name type="common">Conger eel</name>
    <name type="synonym">Muraena conger</name>
    <dbReference type="NCBI Taxonomy" id="82655"/>
    <lineage>
        <taxon>Eukaryota</taxon>
        <taxon>Metazoa</taxon>
        <taxon>Chordata</taxon>
        <taxon>Craniata</taxon>
        <taxon>Vertebrata</taxon>
        <taxon>Euteleostomi</taxon>
        <taxon>Actinopterygii</taxon>
        <taxon>Neopterygii</taxon>
        <taxon>Teleostei</taxon>
        <taxon>Anguilliformes</taxon>
        <taxon>Congridae</taxon>
        <taxon>Conger</taxon>
    </lineage>
</organism>
<comment type="caution">
    <text evidence="13">The sequence shown here is derived from an EMBL/GenBank/DDBJ whole genome shotgun (WGS) entry which is preliminary data.</text>
</comment>
<accession>A0A9Q1D276</accession>
<feature type="transmembrane region" description="Helical" evidence="12">
    <location>
        <begin position="382"/>
        <end position="403"/>
    </location>
</feature>
<feature type="region of interest" description="Disordered" evidence="11">
    <location>
        <begin position="29"/>
        <end position="165"/>
    </location>
</feature>
<feature type="transmembrane region" description="Helical" evidence="12">
    <location>
        <begin position="256"/>
        <end position="279"/>
    </location>
</feature>
<keyword evidence="4 12" id="KW-0812">Transmembrane</keyword>
<keyword evidence="7" id="KW-0969">Cilium</keyword>
<sequence>MPSDPGSPKLHPHLKTCFSAELVGLKATTTSQRLLATPWTCTAERGPRALPPMPSQDTGDEMPPAKPKKKKSKKESNGVEDPEEAGMEMGVVSQGQSETREPMTPEPQELPPQRKKKKKKVQAAVDVEGDPAGPSDLLNGDGAEPNTEAEEVPRKTKKKKKLKTANEVQCANELGVEDDDIITDAQAPIPQHSLFSAPLGQSQPVGKVFVERNRRFQAADRLDLGKPSDHADDLMEVKALWTTRDVAMRVHSSFRVIGLFSHGFLAGYAVWNIIVVYVLAGEQLSNLPNLLQQYHPLAYPAQSLLYLLLAISTVSAFDRVNLAKATMALRGFLTLDPAALASFLYFAALILSLSQQMTSDRINLYPSANESLWPPGSEQQILQPWIVVNLVVALLVGLAWVFISTRPEMDYTEEFLMAMEVEEYPRQNDKTEMSA</sequence>
<proteinExistence type="inferred from homology"/>
<dbReference type="GO" id="GO:0060271">
    <property type="term" value="P:cilium assembly"/>
    <property type="evidence" value="ECO:0007669"/>
    <property type="project" value="TreeGrafter"/>
</dbReference>
<dbReference type="EMBL" id="JAFJMO010000015">
    <property type="protein sequence ID" value="KAJ8255833.1"/>
    <property type="molecule type" value="Genomic_DNA"/>
</dbReference>
<dbReference type="OrthoDB" id="550113at2759"/>
<evidence type="ECO:0000313" key="14">
    <source>
        <dbReference type="Proteomes" id="UP001152803"/>
    </source>
</evidence>
<evidence type="ECO:0008006" key="15">
    <source>
        <dbReference type="Google" id="ProtNLM"/>
    </source>
</evidence>
<keyword evidence="5" id="KW-0970">Cilium biogenesis/degradation</keyword>
<evidence type="ECO:0000256" key="8">
    <source>
        <dbReference type="ARBA" id="ARBA00023136"/>
    </source>
</evidence>
<comment type="subcellular location">
    <subcellularLocation>
        <location evidence="1">Cell projection</location>
        <location evidence="1">Cilium</location>
    </subcellularLocation>
    <subcellularLocation>
        <location evidence="2">Membrane</location>
        <topology evidence="2">Multi-pass membrane protein</topology>
    </subcellularLocation>
</comment>
<feature type="transmembrane region" description="Helical" evidence="12">
    <location>
        <begin position="299"/>
        <end position="317"/>
    </location>
</feature>
<keyword evidence="6 12" id="KW-1133">Transmembrane helix</keyword>
<dbReference type="Proteomes" id="UP001152803">
    <property type="component" value="Unassembled WGS sequence"/>
</dbReference>
<gene>
    <name evidence="13" type="ORF">COCON_G00196970</name>
</gene>
<protein>
    <recommendedName>
        <fullName evidence="15">Transmembrane protein 237</fullName>
    </recommendedName>
</protein>
<evidence type="ECO:0000256" key="10">
    <source>
        <dbReference type="ARBA" id="ARBA00025631"/>
    </source>
</evidence>
<evidence type="ECO:0000256" key="9">
    <source>
        <dbReference type="ARBA" id="ARBA00023273"/>
    </source>
</evidence>
<evidence type="ECO:0000256" key="1">
    <source>
        <dbReference type="ARBA" id="ARBA00004138"/>
    </source>
</evidence>
<dbReference type="PANTHER" id="PTHR28388:SF1">
    <property type="entry name" value="TRANSMEMBRANE PROTEIN 237"/>
    <property type="match status" value="1"/>
</dbReference>
<comment type="function">
    <text evidence="10">Component of the transition zone in primary cilia. Required for ciliogenesis.</text>
</comment>
<keyword evidence="14" id="KW-1185">Reference proteome</keyword>
<keyword evidence="8 12" id="KW-0472">Membrane</keyword>
<dbReference type="PANTHER" id="PTHR28388">
    <property type="entry name" value="TRANSMEMBRANE PROTEIN 237"/>
    <property type="match status" value="1"/>
</dbReference>
<dbReference type="InterPro" id="IPR029409">
    <property type="entry name" value="TMEM237"/>
</dbReference>
<evidence type="ECO:0000313" key="13">
    <source>
        <dbReference type="EMBL" id="KAJ8255833.1"/>
    </source>
</evidence>
<evidence type="ECO:0000256" key="2">
    <source>
        <dbReference type="ARBA" id="ARBA00004141"/>
    </source>
</evidence>
<reference evidence="13" key="1">
    <citation type="journal article" date="2023" name="Science">
        <title>Genome structures resolve the early diversification of teleost fishes.</title>
        <authorList>
            <person name="Parey E."/>
            <person name="Louis A."/>
            <person name="Montfort J."/>
            <person name="Bouchez O."/>
            <person name="Roques C."/>
            <person name="Iampietro C."/>
            <person name="Lluch J."/>
            <person name="Castinel A."/>
            <person name="Donnadieu C."/>
            <person name="Desvignes T."/>
            <person name="Floi Bucao C."/>
            <person name="Jouanno E."/>
            <person name="Wen M."/>
            <person name="Mejri S."/>
            <person name="Dirks R."/>
            <person name="Jansen H."/>
            <person name="Henkel C."/>
            <person name="Chen W.J."/>
            <person name="Zahm M."/>
            <person name="Cabau C."/>
            <person name="Klopp C."/>
            <person name="Thompson A.W."/>
            <person name="Robinson-Rechavi M."/>
            <person name="Braasch I."/>
            <person name="Lecointre G."/>
            <person name="Bobe J."/>
            <person name="Postlethwait J.H."/>
            <person name="Berthelot C."/>
            <person name="Roest Crollius H."/>
            <person name="Guiguen Y."/>
        </authorList>
    </citation>
    <scope>NUCLEOTIDE SEQUENCE</scope>
    <source>
        <strain evidence="13">Concon-B</strain>
    </source>
</reference>
<evidence type="ECO:0000256" key="7">
    <source>
        <dbReference type="ARBA" id="ARBA00023069"/>
    </source>
</evidence>
<evidence type="ECO:0000256" key="3">
    <source>
        <dbReference type="ARBA" id="ARBA00008783"/>
    </source>
</evidence>
<keyword evidence="9" id="KW-0966">Cell projection</keyword>
<dbReference type="AlphaFoldDB" id="A0A9Q1D276"/>
<evidence type="ECO:0000256" key="12">
    <source>
        <dbReference type="SAM" id="Phobius"/>
    </source>
</evidence>
<evidence type="ECO:0000256" key="11">
    <source>
        <dbReference type="SAM" id="MobiDB-lite"/>
    </source>
</evidence>
<name>A0A9Q1D276_CONCO</name>
<dbReference type="GO" id="GO:0035869">
    <property type="term" value="C:ciliary transition zone"/>
    <property type="evidence" value="ECO:0007669"/>
    <property type="project" value="TreeGrafter"/>
</dbReference>
<evidence type="ECO:0000256" key="6">
    <source>
        <dbReference type="ARBA" id="ARBA00022989"/>
    </source>
</evidence>
<evidence type="ECO:0000256" key="4">
    <source>
        <dbReference type="ARBA" id="ARBA00022692"/>
    </source>
</evidence>
<dbReference type="Pfam" id="PF15383">
    <property type="entry name" value="TMEM237"/>
    <property type="match status" value="1"/>
</dbReference>
<comment type="similarity">
    <text evidence="3">Belongs to the TMEM237 family.</text>
</comment>
<dbReference type="GO" id="GO:0016020">
    <property type="term" value="C:membrane"/>
    <property type="evidence" value="ECO:0007669"/>
    <property type="project" value="UniProtKB-SubCell"/>
</dbReference>
<feature type="transmembrane region" description="Helical" evidence="12">
    <location>
        <begin position="329"/>
        <end position="351"/>
    </location>
</feature>
<evidence type="ECO:0000256" key="5">
    <source>
        <dbReference type="ARBA" id="ARBA00022794"/>
    </source>
</evidence>